<dbReference type="SUPFAM" id="SSF52172">
    <property type="entry name" value="CheY-like"/>
    <property type="match status" value="1"/>
</dbReference>
<dbReference type="InterPro" id="IPR007492">
    <property type="entry name" value="LytTR_DNA-bd_dom"/>
</dbReference>
<sequence length="243" mass="27801">MIRAVILDDELKGSSLLQHKLQVFSKILEVVSIFNDPTKALSCIVEQQPDVLFLDVEMPIMNGFQFLESLGQFDFEVIFVTAYNIYTLDALRANALDYLLKPVDHDELEKAITKLEKRINGKLELRKMDAQSLKINSSRIALPTAEGIHLIKREDILRVEAMSNYSVFYLINQPKIIVSKTLKEYELLLDNPNFFRINRGVIVNLDYVVKYRKGDGGQLETIDGAELEVSSSKKQLLMDRLFS</sequence>
<dbReference type="AlphaFoldDB" id="A0A5Q0Q924"/>
<dbReference type="Gene3D" id="3.40.50.2300">
    <property type="match status" value="1"/>
</dbReference>
<dbReference type="PANTHER" id="PTHR37299:SF1">
    <property type="entry name" value="STAGE 0 SPORULATION PROTEIN A HOMOLOG"/>
    <property type="match status" value="1"/>
</dbReference>
<dbReference type="SMART" id="SM00850">
    <property type="entry name" value="LytTR"/>
    <property type="match status" value="1"/>
</dbReference>
<dbReference type="PROSITE" id="PS50110">
    <property type="entry name" value="RESPONSE_REGULATORY"/>
    <property type="match status" value="1"/>
</dbReference>
<evidence type="ECO:0000313" key="5">
    <source>
        <dbReference type="Proteomes" id="UP000326921"/>
    </source>
</evidence>
<dbReference type="KEGG" id="sphe:GFH32_03015"/>
<evidence type="ECO:0000313" key="4">
    <source>
        <dbReference type="EMBL" id="QGA25351.1"/>
    </source>
</evidence>
<feature type="modified residue" description="4-aspartylphosphate" evidence="1">
    <location>
        <position position="55"/>
    </location>
</feature>
<dbReference type="PANTHER" id="PTHR37299">
    <property type="entry name" value="TRANSCRIPTIONAL REGULATOR-RELATED"/>
    <property type="match status" value="1"/>
</dbReference>
<dbReference type="GO" id="GO:0003677">
    <property type="term" value="F:DNA binding"/>
    <property type="evidence" value="ECO:0007669"/>
    <property type="project" value="InterPro"/>
</dbReference>
<dbReference type="InterPro" id="IPR001789">
    <property type="entry name" value="Sig_transdc_resp-reg_receiver"/>
</dbReference>
<dbReference type="EMBL" id="CP045652">
    <property type="protein sequence ID" value="QGA25351.1"/>
    <property type="molecule type" value="Genomic_DNA"/>
</dbReference>
<dbReference type="GO" id="GO:0000156">
    <property type="term" value="F:phosphorelay response regulator activity"/>
    <property type="evidence" value="ECO:0007669"/>
    <property type="project" value="InterPro"/>
</dbReference>
<dbReference type="Pfam" id="PF04397">
    <property type="entry name" value="LytTR"/>
    <property type="match status" value="1"/>
</dbReference>
<keyword evidence="5" id="KW-1185">Reference proteome</keyword>
<dbReference type="Gene3D" id="2.40.50.1020">
    <property type="entry name" value="LytTr DNA-binding domain"/>
    <property type="match status" value="1"/>
</dbReference>
<evidence type="ECO:0000256" key="1">
    <source>
        <dbReference type="PROSITE-ProRule" id="PRU00169"/>
    </source>
</evidence>
<proteinExistence type="predicted"/>
<evidence type="ECO:0000259" key="3">
    <source>
        <dbReference type="PROSITE" id="PS50930"/>
    </source>
</evidence>
<dbReference type="InterPro" id="IPR046947">
    <property type="entry name" value="LytR-like"/>
</dbReference>
<dbReference type="PROSITE" id="PS50930">
    <property type="entry name" value="HTH_LYTTR"/>
    <property type="match status" value="1"/>
</dbReference>
<dbReference type="Pfam" id="PF00072">
    <property type="entry name" value="Response_reg"/>
    <property type="match status" value="1"/>
</dbReference>
<keyword evidence="1" id="KW-0597">Phosphoprotein</keyword>
<dbReference type="InterPro" id="IPR011006">
    <property type="entry name" value="CheY-like_superfamily"/>
</dbReference>
<gene>
    <name evidence="4" type="ORF">GFH32_03015</name>
</gene>
<organism evidence="4 5">
    <name type="scientific">Sphingobacterium zhuxiongii</name>
    <dbReference type="NCBI Taxonomy" id="2662364"/>
    <lineage>
        <taxon>Bacteria</taxon>
        <taxon>Pseudomonadati</taxon>
        <taxon>Bacteroidota</taxon>
        <taxon>Sphingobacteriia</taxon>
        <taxon>Sphingobacteriales</taxon>
        <taxon>Sphingobacteriaceae</taxon>
        <taxon>Sphingobacterium</taxon>
    </lineage>
</organism>
<feature type="domain" description="Response regulatory" evidence="2">
    <location>
        <begin position="3"/>
        <end position="116"/>
    </location>
</feature>
<name>A0A5Q0Q924_9SPHI</name>
<accession>A0A5Q0Q924</accession>
<evidence type="ECO:0000259" key="2">
    <source>
        <dbReference type="PROSITE" id="PS50110"/>
    </source>
</evidence>
<reference evidence="4 5" key="1">
    <citation type="submission" date="2019-10" db="EMBL/GenBank/DDBJ databases">
        <authorList>
            <person name="Dong K."/>
        </authorList>
    </citation>
    <scope>NUCLEOTIDE SEQUENCE [LARGE SCALE GENOMIC DNA]</scope>
    <source>
        <strain evidence="5">dk4302</strain>
    </source>
</reference>
<dbReference type="RefSeq" id="WP_153509671.1">
    <property type="nucleotide sequence ID" value="NZ_CP045652.1"/>
</dbReference>
<protein>
    <submittedName>
        <fullName evidence="4">Response regulator</fullName>
    </submittedName>
</protein>
<dbReference type="SMART" id="SM00448">
    <property type="entry name" value="REC"/>
    <property type="match status" value="1"/>
</dbReference>
<dbReference type="Proteomes" id="UP000326921">
    <property type="component" value="Chromosome"/>
</dbReference>
<feature type="domain" description="HTH LytTR-type" evidence="3">
    <location>
        <begin position="140"/>
        <end position="239"/>
    </location>
</feature>